<accession>A0AAD9K1V4</accession>
<feature type="compositionally biased region" description="Polar residues" evidence="1">
    <location>
        <begin position="42"/>
        <end position="51"/>
    </location>
</feature>
<evidence type="ECO:0008006" key="4">
    <source>
        <dbReference type="Google" id="ProtNLM"/>
    </source>
</evidence>
<name>A0AAD9K1V4_9ANNE</name>
<feature type="compositionally biased region" description="Polar residues" evidence="1">
    <location>
        <begin position="128"/>
        <end position="137"/>
    </location>
</feature>
<evidence type="ECO:0000313" key="3">
    <source>
        <dbReference type="Proteomes" id="UP001208570"/>
    </source>
</evidence>
<feature type="region of interest" description="Disordered" evidence="1">
    <location>
        <begin position="1"/>
        <end position="170"/>
    </location>
</feature>
<sequence length="170" mass="19218">MYWQNNQHKSGPPQNRFSPGASNSSSRYGAGDMGNPFVSPMQRPQFQSSPRYQGRFGSPFPDPYRFPPGGLCPQRSPRYSPRHDYNYTSPEHNMSNMDTPYFRGKKNRRMSENGRGRGNLRYPKDLDSFSSPTSSDGNPGGSDDIQLYYSPDMVQDPWEKLKPSMAASSS</sequence>
<dbReference type="Proteomes" id="UP001208570">
    <property type="component" value="Unassembled WGS sequence"/>
</dbReference>
<feature type="compositionally biased region" description="Polar residues" evidence="1">
    <location>
        <begin position="86"/>
        <end position="98"/>
    </location>
</feature>
<dbReference type="AlphaFoldDB" id="A0AAD9K1V4"/>
<gene>
    <name evidence="2" type="ORF">LSH36_99g02031</name>
</gene>
<evidence type="ECO:0000313" key="2">
    <source>
        <dbReference type="EMBL" id="KAK2162405.1"/>
    </source>
</evidence>
<dbReference type="EMBL" id="JAODUP010000099">
    <property type="protein sequence ID" value="KAK2162405.1"/>
    <property type="molecule type" value="Genomic_DNA"/>
</dbReference>
<protein>
    <recommendedName>
        <fullName evidence="4">M-phase-specific PLK1-interacting protein</fullName>
    </recommendedName>
</protein>
<evidence type="ECO:0000256" key="1">
    <source>
        <dbReference type="SAM" id="MobiDB-lite"/>
    </source>
</evidence>
<proteinExistence type="predicted"/>
<organism evidence="2 3">
    <name type="scientific">Paralvinella palmiformis</name>
    <dbReference type="NCBI Taxonomy" id="53620"/>
    <lineage>
        <taxon>Eukaryota</taxon>
        <taxon>Metazoa</taxon>
        <taxon>Spiralia</taxon>
        <taxon>Lophotrochozoa</taxon>
        <taxon>Annelida</taxon>
        <taxon>Polychaeta</taxon>
        <taxon>Sedentaria</taxon>
        <taxon>Canalipalpata</taxon>
        <taxon>Terebellida</taxon>
        <taxon>Terebelliformia</taxon>
        <taxon>Alvinellidae</taxon>
        <taxon>Paralvinella</taxon>
    </lineage>
</organism>
<reference evidence="2" key="1">
    <citation type="journal article" date="2023" name="Mol. Biol. Evol.">
        <title>Third-Generation Sequencing Reveals the Adaptive Role of the Epigenome in Three Deep-Sea Polychaetes.</title>
        <authorList>
            <person name="Perez M."/>
            <person name="Aroh O."/>
            <person name="Sun Y."/>
            <person name="Lan Y."/>
            <person name="Juniper S.K."/>
            <person name="Young C.R."/>
            <person name="Angers B."/>
            <person name="Qian P.Y."/>
        </authorList>
    </citation>
    <scope>NUCLEOTIDE SEQUENCE</scope>
    <source>
        <strain evidence="2">P08H-3</strain>
    </source>
</reference>
<feature type="compositionally biased region" description="Polar residues" evidence="1">
    <location>
        <begin position="1"/>
        <end position="27"/>
    </location>
</feature>
<comment type="caution">
    <text evidence="2">The sequence shown here is derived from an EMBL/GenBank/DDBJ whole genome shotgun (WGS) entry which is preliminary data.</text>
</comment>
<keyword evidence="3" id="KW-1185">Reference proteome</keyword>